<dbReference type="AlphaFoldDB" id="A0AA37GST3"/>
<reference evidence="1 2" key="1">
    <citation type="submission" date="2021-07" db="EMBL/GenBank/DDBJ databases">
        <title>Genome data of Colletotrichum spaethianum.</title>
        <authorList>
            <person name="Utami Y.D."/>
            <person name="Hiruma K."/>
        </authorList>
    </citation>
    <scope>NUCLEOTIDE SEQUENCE [LARGE SCALE GENOMIC DNA]</scope>
    <source>
        <strain evidence="1 2">MAFF 242679</strain>
    </source>
</reference>
<sequence>MTIVLDGLDIVEEKDLPILTKALKEIVSNADNVVKIFVTSRSSSRIAMLLEADYDIPITRQETQRDMKAFVNHLVDTAVDNKLLLGGNVDQQLQSLLRQTVFERAGEILSAFVVKPSRMTPSRLSGNNSQRTST</sequence>
<proteinExistence type="predicted"/>
<comment type="caution">
    <text evidence="1">The sequence shown here is derived from an EMBL/GenBank/DDBJ whole genome shotgun (WGS) entry which is preliminary data.</text>
</comment>
<keyword evidence="2" id="KW-1185">Reference proteome</keyword>
<evidence type="ECO:0000313" key="1">
    <source>
        <dbReference type="EMBL" id="GJC86317.1"/>
    </source>
</evidence>
<protein>
    <recommendedName>
        <fullName evidence="3">NACHT domain-containing protein</fullName>
    </recommendedName>
</protein>
<organism evidence="1 2">
    <name type="scientific">Colletotrichum liriopes</name>
    <dbReference type="NCBI Taxonomy" id="708192"/>
    <lineage>
        <taxon>Eukaryota</taxon>
        <taxon>Fungi</taxon>
        <taxon>Dikarya</taxon>
        <taxon>Ascomycota</taxon>
        <taxon>Pezizomycotina</taxon>
        <taxon>Sordariomycetes</taxon>
        <taxon>Hypocreomycetidae</taxon>
        <taxon>Glomerellales</taxon>
        <taxon>Glomerellaceae</taxon>
        <taxon>Colletotrichum</taxon>
        <taxon>Colletotrichum spaethianum species complex</taxon>
    </lineage>
</organism>
<evidence type="ECO:0000313" key="2">
    <source>
        <dbReference type="Proteomes" id="UP001055172"/>
    </source>
</evidence>
<accession>A0AA37GST3</accession>
<gene>
    <name evidence="1" type="ORF">ColLi_09155</name>
</gene>
<name>A0AA37GST3_9PEZI</name>
<evidence type="ECO:0008006" key="3">
    <source>
        <dbReference type="Google" id="ProtNLM"/>
    </source>
</evidence>
<dbReference type="EMBL" id="BPPX01000021">
    <property type="protein sequence ID" value="GJC86317.1"/>
    <property type="molecule type" value="Genomic_DNA"/>
</dbReference>
<dbReference type="Proteomes" id="UP001055172">
    <property type="component" value="Unassembled WGS sequence"/>
</dbReference>